<dbReference type="OrthoDB" id="10252174at2759"/>
<dbReference type="InterPro" id="IPR047002">
    <property type="entry name" value="Tcp10_C_sf"/>
</dbReference>
<evidence type="ECO:0000256" key="1">
    <source>
        <dbReference type="ARBA" id="ARBA00005627"/>
    </source>
</evidence>
<accession>A0A8T2P280</accession>
<keyword evidence="5" id="KW-1185">Reference proteome</keyword>
<feature type="compositionally biased region" description="Polar residues" evidence="2">
    <location>
        <begin position="44"/>
        <end position="59"/>
    </location>
</feature>
<gene>
    <name evidence="4" type="ORF">JZ751_005081</name>
</gene>
<dbReference type="Gene3D" id="2.60.450.20">
    <property type="match status" value="2"/>
</dbReference>
<sequence>MTSKTSSGRNMPAPRTRSATPIFNKPPIQKRAVPASMNPRAMRLSSTLPRGQSSNSGSSEDTHNLDNPNFKLHGSNNEKSMPMLGEQFLSWKGREIRCDLNGRWEPLAERTTSSESEHRVERVLTSGRRSVVFRNGTKKDITADGKSVTVMFFNGDIKQTLANGKEKHHPSGVRELIFPDKTVKHVFPDGREESIFPDGTVVKLSRNGEKTVEFSNGQREIHNAQYKRREYPDGTIKTVYSNGRQETKYSSGRVRIKDKAGTIIMDKK</sequence>
<dbReference type="AlphaFoldDB" id="A0A8T2P280"/>
<evidence type="ECO:0000256" key="2">
    <source>
        <dbReference type="SAM" id="MobiDB-lite"/>
    </source>
</evidence>
<comment type="caution">
    <text evidence="4">The sequence shown here is derived from an EMBL/GenBank/DDBJ whole genome shotgun (WGS) entry which is preliminary data.</text>
</comment>
<dbReference type="InterPro" id="IPR026581">
    <property type="entry name" value="TCP10L/CENPJ"/>
</dbReference>
<dbReference type="Pfam" id="PF07202">
    <property type="entry name" value="Tcp10_C"/>
    <property type="match status" value="2"/>
</dbReference>
<name>A0A8T2P280_9TELE</name>
<feature type="domain" description="Centromere protein J C-terminal" evidence="3">
    <location>
        <begin position="226"/>
        <end position="256"/>
    </location>
</feature>
<evidence type="ECO:0000313" key="4">
    <source>
        <dbReference type="EMBL" id="KAG9347513.1"/>
    </source>
</evidence>
<feature type="domain" description="Centromere protein J C-terminal" evidence="3">
    <location>
        <begin position="188"/>
        <end position="222"/>
    </location>
</feature>
<dbReference type="EMBL" id="JAFBMS010000013">
    <property type="protein sequence ID" value="KAG9347513.1"/>
    <property type="molecule type" value="Genomic_DNA"/>
</dbReference>
<feature type="region of interest" description="Disordered" evidence="2">
    <location>
        <begin position="1"/>
        <end position="81"/>
    </location>
</feature>
<evidence type="ECO:0000313" key="5">
    <source>
        <dbReference type="Proteomes" id="UP000824540"/>
    </source>
</evidence>
<reference evidence="4" key="1">
    <citation type="thesis" date="2021" institute="BYU ScholarsArchive" country="Provo, UT, USA">
        <title>Applications of and Algorithms for Genome Assembly and Genomic Analyses with an Emphasis on Marine Teleosts.</title>
        <authorList>
            <person name="Pickett B.D."/>
        </authorList>
    </citation>
    <scope>NUCLEOTIDE SEQUENCE</scope>
    <source>
        <strain evidence="4">HI-2016</strain>
    </source>
</reference>
<dbReference type="InterPro" id="IPR009852">
    <property type="entry name" value="CENPJ_C_dom"/>
</dbReference>
<evidence type="ECO:0000259" key="3">
    <source>
        <dbReference type="Pfam" id="PF07202"/>
    </source>
</evidence>
<dbReference type="Proteomes" id="UP000824540">
    <property type="component" value="Unassembled WGS sequence"/>
</dbReference>
<comment type="similarity">
    <text evidence="1">Belongs to the TCP10 family.</text>
</comment>
<proteinExistence type="inferred from homology"/>
<dbReference type="PANTHER" id="PTHR10331:SF28">
    <property type="entry name" value="CENTROMERE PROTEIN J-LIKE"/>
    <property type="match status" value="1"/>
</dbReference>
<dbReference type="PANTHER" id="PTHR10331">
    <property type="entry name" value="T COMPLEX PROTEIN 10"/>
    <property type="match status" value="1"/>
</dbReference>
<protein>
    <recommendedName>
        <fullName evidence="3">Centromere protein J C-terminal domain-containing protein</fullName>
    </recommendedName>
</protein>
<organism evidence="4 5">
    <name type="scientific">Albula glossodonta</name>
    <name type="common">roundjaw bonefish</name>
    <dbReference type="NCBI Taxonomy" id="121402"/>
    <lineage>
        <taxon>Eukaryota</taxon>
        <taxon>Metazoa</taxon>
        <taxon>Chordata</taxon>
        <taxon>Craniata</taxon>
        <taxon>Vertebrata</taxon>
        <taxon>Euteleostomi</taxon>
        <taxon>Actinopterygii</taxon>
        <taxon>Neopterygii</taxon>
        <taxon>Teleostei</taxon>
        <taxon>Albuliformes</taxon>
        <taxon>Albulidae</taxon>
        <taxon>Albula</taxon>
    </lineage>
</organism>